<name>A0AAN9JM28_CLITE</name>
<dbReference type="AlphaFoldDB" id="A0AAN9JM28"/>
<evidence type="ECO:0000256" key="1">
    <source>
        <dbReference type="SAM" id="Phobius"/>
    </source>
</evidence>
<keyword evidence="1" id="KW-0812">Transmembrane</keyword>
<keyword evidence="1" id="KW-1133">Transmembrane helix</keyword>
<accession>A0AAN9JM28</accession>
<evidence type="ECO:0000313" key="2">
    <source>
        <dbReference type="EMBL" id="KAK7300367.1"/>
    </source>
</evidence>
<dbReference type="PANTHER" id="PTHR31170:SF18">
    <property type="entry name" value="(WILD MALAYSIAN BANANA) HYPOTHETICAL PROTEIN"/>
    <property type="match status" value="1"/>
</dbReference>
<keyword evidence="1" id="KW-0472">Membrane</keyword>
<keyword evidence="3" id="KW-1185">Reference proteome</keyword>
<dbReference type="Proteomes" id="UP001359559">
    <property type="component" value="Unassembled WGS sequence"/>
</dbReference>
<proteinExistence type="predicted"/>
<comment type="caution">
    <text evidence="2">The sequence shown here is derived from an EMBL/GenBank/DDBJ whole genome shotgun (WGS) entry which is preliminary data.</text>
</comment>
<protein>
    <submittedName>
        <fullName evidence="2">Uncharacterized protein</fullName>
    </submittedName>
</protein>
<dbReference type="PANTHER" id="PTHR31170">
    <property type="entry name" value="BNAC04G53230D PROTEIN"/>
    <property type="match status" value="1"/>
</dbReference>
<feature type="transmembrane region" description="Helical" evidence="1">
    <location>
        <begin position="210"/>
        <end position="232"/>
    </location>
</feature>
<dbReference type="Pfam" id="PF03140">
    <property type="entry name" value="DUF247"/>
    <property type="match status" value="1"/>
</dbReference>
<organism evidence="2 3">
    <name type="scientific">Clitoria ternatea</name>
    <name type="common">Butterfly pea</name>
    <dbReference type="NCBI Taxonomy" id="43366"/>
    <lineage>
        <taxon>Eukaryota</taxon>
        <taxon>Viridiplantae</taxon>
        <taxon>Streptophyta</taxon>
        <taxon>Embryophyta</taxon>
        <taxon>Tracheophyta</taxon>
        <taxon>Spermatophyta</taxon>
        <taxon>Magnoliopsida</taxon>
        <taxon>eudicotyledons</taxon>
        <taxon>Gunneridae</taxon>
        <taxon>Pentapetalae</taxon>
        <taxon>rosids</taxon>
        <taxon>fabids</taxon>
        <taxon>Fabales</taxon>
        <taxon>Fabaceae</taxon>
        <taxon>Papilionoideae</taxon>
        <taxon>50 kb inversion clade</taxon>
        <taxon>NPAAA clade</taxon>
        <taxon>indigoferoid/millettioid clade</taxon>
        <taxon>Phaseoleae</taxon>
        <taxon>Clitoria</taxon>
    </lineage>
</organism>
<dbReference type="InterPro" id="IPR004158">
    <property type="entry name" value="DUF247_pln"/>
</dbReference>
<sequence>MHGQMRTRTGFVQKRTTSYMPKSHTQTKPTRPIYAIFAIIFNLHLVLESPVIPFKRSVKELRDFGIRFRKSDTDDLKDVTFDDDNGVLRLPHIQVDDNTRYIFLNLIAFEHLHVEAGNEVTSYVYFMDSIIDNEVDVEILHKKDIIRNGLESNIAVAQMFNSLAKDITVVGADIKFEQEMMADYCRKWWKKWRANLLHTYFRNPWSTISFYAAIFLFALTIVQTVFTVLQYYEPKGPSSSPSVDRPPRH</sequence>
<evidence type="ECO:0000313" key="3">
    <source>
        <dbReference type="Proteomes" id="UP001359559"/>
    </source>
</evidence>
<dbReference type="EMBL" id="JAYKXN010000003">
    <property type="protein sequence ID" value="KAK7300367.1"/>
    <property type="molecule type" value="Genomic_DNA"/>
</dbReference>
<reference evidence="2 3" key="1">
    <citation type="submission" date="2024-01" db="EMBL/GenBank/DDBJ databases">
        <title>The genomes of 5 underutilized Papilionoideae crops provide insights into root nodulation and disease resistance.</title>
        <authorList>
            <person name="Yuan L."/>
        </authorList>
    </citation>
    <scope>NUCLEOTIDE SEQUENCE [LARGE SCALE GENOMIC DNA]</scope>
    <source>
        <strain evidence="2">LY-2023</strain>
        <tissue evidence="2">Leaf</tissue>
    </source>
</reference>
<gene>
    <name evidence="2" type="ORF">RJT34_11211</name>
</gene>